<proteinExistence type="predicted"/>
<sequence>MEPGEYVVDTEDDEPDLAVVVLQRDAPISEVTVSDPDSDRTVAADNPDYEASDPAVSVAFVESGLNRRWPDWTDAPPSELYDGATEHNVKLYTFPEGRLRTLTGQQAAIMLAEETVDLTALQARLEDAGWTVDPADHLITVEKRDEQYRIYKTGDVDGTGKLRTPLTNLVEEYSE</sequence>
<dbReference type="Proteomes" id="UP000276588">
    <property type="component" value="Unassembled WGS sequence"/>
</dbReference>
<reference evidence="1 2" key="1">
    <citation type="submission" date="2018-06" db="EMBL/GenBank/DDBJ databases">
        <title>Halonotius sp. F13-13 a new haloarchaeeon isolated from a solar saltern from Isla Cristina, Huelva, Spain.</title>
        <authorList>
            <person name="Duran-Viseras A."/>
            <person name="Sanchez-Porro C."/>
            <person name="Ventosa A."/>
        </authorList>
    </citation>
    <scope>NUCLEOTIDE SEQUENCE [LARGE SCALE GENOMIC DNA]</scope>
    <source>
        <strain evidence="1 2">F13-13</strain>
    </source>
</reference>
<organism evidence="1 2">
    <name type="scientific">Halonotius aquaticus</name>
    <dbReference type="NCBI Taxonomy" id="2216978"/>
    <lineage>
        <taxon>Archaea</taxon>
        <taxon>Methanobacteriati</taxon>
        <taxon>Methanobacteriota</taxon>
        <taxon>Stenosarchaea group</taxon>
        <taxon>Halobacteria</taxon>
        <taxon>Halobacteriales</taxon>
        <taxon>Haloferacaceae</taxon>
        <taxon>Halonotius</taxon>
    </lineage>
</organism>
<comment type="caution">
    <text evidence="1">The sequence shown here is derived from an EMBL/GenBank/DDBJ whole genome shotgun (WGS) entry which is preliminary data.</text>
</comment>
<dbReference type="RefSeq" id="WP_120100387.1">
    <property type="nucleotide sequence ID" value="NZ_QKNY01000003.1"/>
</dbReference>
<dbReference type="EMBL" id="QKNY01000003">
    <property type="protein sequence ID" value="RJX44727.1"/>
    <property type="molecule type" value="Genomic_DNA"/>
</dbReference>
<evidence type="ECO:0000313" key="2">
    <source>
        <dbReference type="Proteomes" id="UP000276588"/>
    </source>
</evidence>
<dbReference type="AlphaFoldDB" id="A0A3A6Q2A6"/>
<name>A0A3A6Q2A6_9EURY</name>
<protein>
    <submittedName>
        <fullName evidence="1">Uncharacterized protein</fullName>
    </submittedName>
</protein>
<keyword evidence="2" id="KW-1185">Reference proteome</keyword>
<gene>
    <name evidence="1" type="ORF">DM826_01050</name>
</gene>
<evidence type="ECO:0000313" key="1">
    <source>
        <dbReference type="EMBL" id="RJX44727.1"/>
    </source>
</evidence>
<dbReference type="OrthoDB" id="334117at2157"/>
<accession>A0A3A6Q2A6</accession>